<protein>
    <submittedName>
        <fullName evidence="2">Uncharacterized protein</fullName>
    </submittedName>
</protein>
<proteinExistence type="predicted"/>
<evidence type="ECO:0000313" key="2">
    <source>
        <dbReference type="EMBL" id="KAI9266892.1"/>
    </source>
</evidence>
<comment type="caution">
    <text evidence="2">The sequence shown here is derived from an EMBL/GenBank/DDBJ whole genome shotgun (WGS) entry which is preliminary data.</text>
</comment>
<feature type="region of interest" description="Disordered" evidence="1">
    <location>
        <begin position="1"/>
        <end position="43"/>
    </location>
</feature>
<dbReference type="AlphaFoldDB" id="A0AAD5KDJ0"/>
<reference evidence="2" key="1">
    <citation type="journal article" date="2022" name="IScience">
        <title>Evolution of zygomycete secretomes and the origins of terrestrial fungal ecologies.</title>
        <authorList>
            <person name="Chang Y."/>
            <person name="Wang Y."/>
            <person name="Mondo S."/>
            <person name="Ahrendt S."/>
            <person name="Andreopoulos W."/>
            <person name="Barry K."/>
            <person name="Beard J."/>
            <person name="Benny G.L."/>
            <person name="Blankenship S."/>
            <person name="Bonito G."/>
            <person name="Cuomo C."/>
            <person name="Desiro A."/>
            <person name="Gervers K.A."/>
            <person name="Hundley H."/>
            <person name="Kuo A."/>
            <person name="LaButti K."/>
            <person name="Lang B.F."/>
            <person name="Lipzen A."/>
            <person name="O'Donnell K."/>
            <person name="Pangilinan J."/>
            <person name="Reynolds N."/>
            <person name="Sandor L."/>
            <person name="Smith M.E."/>
            <person name="Tsang A."/>
            <person name="Grigoriev I.V."/>
            <person name="Stajich J.E."/>
            <person name="Spatafora J.W."/>
        </authorList>
    </citation>
    <scope>NUCLEOTIDE SEQUENCE</scope>
    <source>
        <strain evidence="2">RSA 2281</strain>
    </source>
</reference>
<sequence length="64" mass="7638">MQRTMNRNSISSHGGSNTNTGRDRPIDRCSMNRKSRTYSPEPDRNVKTWIHFLFFKLIYINVYK</sequence>
<gene>
    <name evidence="2" type="ORF">BDA99DRAFT_506913</name>
</gene>
<evidence type="ECO:0000256" key="1">
    <source>
        <dbReference type="SAM" id="MobiDB-lite"/>
    </source>
</evidence>
<organism evidence="2 3">
    <name type="scientific">Phascolomyces articulosus</name>
    <dbReference type="NCBI Taxonomy" id="60185"/>
    <lineage>
        <taxon>Eukaryota</taxon>
        <taxon>Fungi</taxon>
        <taxon>Fungi incertae sedis</taxon>
        <taxon>Mucoromycota</taxon>
        <taxon>Mucoromycotina</taxon>
        <taxon>Mucoromycetes</taxon>
        <taxon>Mucorales</taxon>
        <taxon>Lichtheimiaceae</taxon>
        <taxon>Phascolomyces</taxon>
    </lineage>
</organism>
<keyword evidence="3" id="KW-1185">Reference proteome</keyword>
<accession>A0AAD5KDJ0</accession>
<name>A0AAD5KDJ0_9FUNG</name>
<feature type="compositionally biased region" description="Polar residues" evidence="1">
    <location>
        <begin position="1"/>
        <end position="20"/>
    </location>
</feature>
<dbReference type="EMBL" id="JAIXMP010000010">
    <property type="protein sequence ID" value="KAI9266892.1"/>
    <property type="molecule type" value="Genomic_DNA"/>
</dbReference>
<evidence type="ECO:0000313" key="3">
    <source>
        <dbReference type="Proteomes" id="UP001209540"/>
    </source>
</evidence>
<dbReference type="Proteomes" id="UP001209540">
    <property type="component" value="Unassembled WGS sequence"/>
</dbReference>
<reference evidence="2" key="2">
    <citation type="submission" date="2023-02" db="EMBL/GenBank/DDBJ databases">
        <authorList>
            <consortium name="DOE Joint Genome Institute"/>
            <person name="Mondo S.J."/>
            <person name="Chang Y."/>
            <person name="Wang Y."/>
            <person name="Ahrendt S."/>
            <person name="Andreopoulos W."/>
            <person name="Barry K."/>
            <person name="Beard J."/>
            <person name="Benny G.L."/>
            <person name="Blankenship S."/>
            <person name="Bonito G."/>
            <person name="Cuomo C."/>
            <person name="Desiro A."/>
            <person name="Gervers K.A."/>
            <person name="Hundley H."/>
            <person name="Kuo A."/>
            <person name="LaButti K."/>
            <person name="Lang B.F."/>
            <person name="Lipzen A."/>
            <person name="O'Donnell K."/>
            <person name="Pangilinan J."/>
            <person name="Reynolds N."/>
            <person name="Sandor L."/>
            <person name="Smith M.W."/>
            <person name="Tsang A."/>
            <person name="Grigoriev I.V."/>
            <person name="Stajich J.E."/>
            <person name="Spatafora J.W."/>
        </authorList>
    </citation>
    <scope>NUCLEOTIDE SEQUENCE</scope>
    <source>
        <strain evidence="2">RSA 2281</strain>
    </source>
</reference>